<name>A0A9N9PWI2_9HELO</name>
<sequence>MASKPPTTTSVSKPKESIAQNLLSRAHPPEIASQIFTDKVKLRPLYLKPSEPSPHNAQQARRLKRIHAQESRKKKQKPKPLSSREKRALCLYDIPKSNQKYSIYEPLYRMWIGYIQEVLDISRSLPISSGTAAKLCSADYHGALLTVTRSRCVSRVGVEGIVVKDTKHAFEIVTKRDEVKLLPKEGTIFKFAIPIPEPKKEGVSEEDSEKTPEDGTPEEEGKKPEDLVFELHGDQFIYRASDRANRKFRPRFLRNL</sequence>
<evidence type="ECO:0000256" key="2">
    <source>
        <dbReference type="ARBA" id="ARBA00006181"/>
    </source>
</evidence>
<comment type="subcellular location">
    <subcellularLocation>
        <location evidence="1">Nucleus</location>
    </subcellularLocation>
</comment>
<evidence type="ECO:0000256" key="1">
    <source>
        <dbReference type="ARBA" id="ARBA00004123"/>
    </source>
</evidence>
<feature type="region of interest" description="Disordered" evidence="4">
    <location>
        <begin position="46"/>
        <end position="84"/>
    </location>
</feature>
<evidence type="ECO:0000256" key="4">
    <source>
        <dbReference type="SAM" id="MobiDB-lite"/>
    </source>
</evidence>
<organism evidence="5 6">
    <name type="scientific">Hymenoscyphus fraxineus</name>
    <dbReference type="NCBI Taxonomy" id="746836"/>
    <lineage>
        <taxon>Eukaryota</taxon>
        <taxon>Fungi</taxon>
        <taxon>Dikarya</taxon>
        <taxon>Ascomycota</taxon>
        <taxon>Pezizomycotina</taxon>
        <taxon>Leotiomycetes</taxon>
        <taxon>Helotiales</taxon>
        <taxon>Helotiaceae</taxon>
        <taxon>Hymenoscyphus</taxon>
    </lineage>
</organism>
<dbReference type="PIRSF" id="PIRSF027081">
    <property type="entry name" value="RNase_P/MRP_p29_subunit"/>
    <property type="match status" value="1"/>
</dbReference>
<reference evidence="5" key="1">
    <citation type="submission" date="2021-07" db="EMBL/GenBank/DDBJ databases">
        <authorList>
            <person name="Durling M."/>
        </authorList>
    </citation>
    <scope>NUCLEOTIDE SEQUENCE</scope>
</reference>
<dbReference type="PANTHER" id="PTHR13348">
    <property type="entry name" value="RIBONUCLEASE P SUBUNIT P29"/>
    <property type="match status" value="1"/>
</dbReference>
<dbReference type="AlphaFoldDB" id="A0A9N9PWI2"/>
<dbReference type="InterPro" id="IPR023534">
    <property type="entry name" value="Rof/RNase_P-like"/>
</dbReference>
<dbReference type="InterPro" id="IPR036980">
    <property type="entry name" value="RNase_P/MRP_Rpp29_sf"/>
</dbReference>
<dbReference type="GO" id="GO:0030677">
    <property type="term" value="C:ribonuclease P complex"/>
    <property type="evidence" value="ECO:0007669"/>
    <property type="project" value="InterPro"/>
</dbReference>
<comment type="caution">
    <text evidence="5">The sequence shown here is derived from an EMBL/GenBank/DDBJ whole genome shotgun (WGS) entry which is preliminary data.</text>
</comment>
<dbReference type="GO" id="GO:0001682">
    <property type="term" value="P:tRNA 5'-leader removal"/>
    <property type="evidence" value="ECO:0007669"/>
    <property type="project" value="InterPro"/>
</dbReference>
<accession>A0A9N9PWI2</accession>
<dbReference type="GO" id="GO:0033204">
    <property type="term" value="F:ribonuclease P RNA binding"/>
    <property type="evidence" value="ECO:0007669"/>
    <property type="project" value="InterPro"/>
</dbReference>
<dbReference type="GO" id="GO:0000172">
    <property type="term" value="C:ribonuclease MRP complex"/>
    <property type="evidence" value="ECO:0007669"/>
    <property type="project" value="InterPro"/>
</dbReference>
<keyword evidence="3" id="KW-0539">Nucleus</keyword>
<dbReference type="SMART" id="SM00538">
    <property type="entry name" value="POP4"/>
    <property type="match status" value="1"/>
</dbReference>
<dbReference type="OrthoDB" id="124041at2759"/>
<dbReference type="Proteomes" id="UP000696280">
    <property type="component" value="Unassembled WGS sequence"/>
</dbReference>
<feature type="compositionally biased region" description="Polar residues" evidence="4">
    <location>
        <begin position="1"/>
        <end position="23"/>
    </location>
</feature>
<keyword evidence="6" id="KW-1185">Reference proteome</keyword>
<evidence type="ECO:0000256" key="3">
    <source>
        <dbReference type="PIRNR" id="PIRNR027081"/>
    </source>
</evidence>
<dbReference type="EMBL" id="CAJVRL010000081">
    <property type="protein sequence ID" value="CAG8957818.1"/>
    <property type="molecule type" value="Genomic_DNA"/>
</dbReference>
<dbReference type="PANTHER" id="PTHR13348:SF0">
    <property type="entry name" value="RIBONUCLEASE P PROTEIN SUBUNIT P29"/>
    <property type="match status" value="1"/>
</dbReference>
<dbReference type="GO" id="GO:0005634">
    <property type="term" value="C:nucleus"/>
    <property type="evidence" value="ECO:0007669"/>
    <property type="project" value="UniProtKB-SubCell"/>
</dbReference>
<gene>
    <name evidence="5" type="ORF">HYFRA_00000158</name>
</gene>
<evidence type="ECO:0000313" key="5">
    <source>
        <dbReference type="EMBL" id="CAG8957818.1"/>
    </source>
</evidence>
<keyword evidence="3" id="KW-0819">tRNA processing</keyword>
<feature type="compositionally biased region" description="Basic residues" evidence="4">
    <location>
        <begin position="61"/>
        <end position="78"/>
    </location>
</feature>
<dbReference type="GO" id="GO:0006364">
    <property type="term" value="P:rRNA processing"/>
    <property type="evidence" value="ECO:0007669"/>
    <property type="project" value="TreeGrafter"/>
</dbReference>
<proteinExistence type="inferred from homology"/>
<evidence type="ECO:0000313" key="6">
    <source>
        <dbReference type="Proteomes" id="UP000696280"/>
    </source>
</evidence>
<dbReference type="Gene3D" id="2.30.30.210">
    <property type="entry name" value="Ribonuclease P/MRP, subunit p29"/>
    <property type="match status" value="1"/>
</dbReference>
<dbReference type="Pfam" id="PF01868">
    <property type="entry name" value="RNase_P-MRP_p29"/>
    <property type="match status" value="1"/>
</dbReference>
<protein>
    <recommendedName>
        <fullName evidence="3">Ribonuclease P protein subunit</fullName>
    </recommendedName>
</protein>
<feature type="region of interest" description="Disordered" evidence="4">
    <location>
        <begin position="1"/>
        <end position="25"/>
    </location>
</feature>
<dbReference type="InterPro" id="IPR002730">
    <property type="entry name" value="Rpp29/RNP1"/>
</dbReference>
<comment type="similarity">
    <text evidence="2">Belongs to the eukaryotic/archaeal RNase P protein component 1 family.</text>
</comment>
<feature type="region of interest" description="Disordered" evidence="4">
    <location>
        <begin position="199"/>
        <end position="225"/>
    </location>
</feature>
<dbReference type="InterPro" id="IPR016848">
    <property type="entry name" value="RNase_P/MRP_Rpp29-subunit"/>
</dbReference>
<dbReference type="SUPFAM" id="SSF101744">
    <property type="entry name" value="Rof/RNase P subunit-like"/>
    <property type="match status" value="1"/>
</dbReference>